<dbReference type="CDD" id="cd06261">
    <property type="entry name" value="TM_PBP2"/>
    <property type="match status" value="1"/>
</dbReference>
<gene>
    <name evidence="9" type="ORF">U472_07890</name>
</gene>
<dbReference type="PANTHER" id="PTHR30465">
    <property type="entry name" value="INNER MEMBRANE ABC TRANSPORTER"/>
    <property type="match status" value="1"/>
</dbReference>
<comment type="caution">
    <text evidence="9">The sequence shown here is derived from an EMBL/GenBank/DDBJ whole genome shotgun (WGS) entry which is preliminary data.</text>
</comment>
<feature type="transmembrane region" description="Helical" evidence="7">
    <location>
        <begin position="12"/>
        <end position="32"/>
    </location>
</feature>
<evidence type="ECO:0000313" key="9">
    <source>
        <dbReference type="EMBL" id="OCL27370.1"/>
    </source>
</evidence>
<dbReference type="Gene3D" id="1.10.3720.10">
    <property type="entry name" value="MetI-like"/>
    <property type="match status" value="1"/>
</dbReference>
<comment type="similarity">
    <text evidence="7">Belongs to the binding-protein-dependent transport system permease family.</text>
</comment>
<evidence type="ECO:0000256" key="1">
    <source>
        <dbReference type="ARBA" id="ARBA00004651"/>
    </source>
</evidence>
<feature type="transmembrane region" description="Helical" evidence="7">
    <location>
        <begin position="162"/>
        <end position="186"/>
    </location>
</feature>
<evidence type="ECO:0000313" key="10">
    <source>
        <dbReference type="Proteomes" id="UP000093514"/>
    </source>
</evidence>
<evidence type="ECO:0000256" key="6">
    <source>
        <dbReference type="ARBA" id="ARBA00023136"/>
    </source>
</evidence>
<keyword evidence="10" id="KW-1185">Reference proteome</keyword>
<evidence type="ECO:0000256" key="2">
    <source>
        <dbReference type="ARBA" id="ARBA00022448"/>
    </source>
</evidence>
<dbReference type="SUPFAM" id="SSF161098">
    <property type="entry name" value="MetI-like"/>
    <property type="match status" value="1"/>
</dbReference>
<proteinExistence type="inferred from homology"/>
<accession>A0A1C0AAP9</accession>
<keyword evidence="4 7" id="KW-0812">Transmembrane</keyword>
<reference evidence="9 10" key="2">
    <citation type="submission" date="2016-08" db="EMBL/GenBank/DDBJ databases">
        <title>Orenia metallireducens sp. nov. strain Z6, a Novel Metal-reducing Firmicute from the Deep Subsurface.</title>
        <authorList>
            <person name="Maxim B.I."/>
            <person name="Kenneth K."/>
            <person name="Flynn T.M."/>
            <person name="Oloughlin E.J."/>
            <person name="Locke R.A."/>
            <person name="Weber J.R."/>
            <person name="Egan S.M."/>
            <person name="Mackie R.I."/>
            <person name="Cann I.K."/>
        </authorList>
    </citation>
    <scope>NUCLEOTIDE SEQUENCE [LARGE SCALE GENOMIC DNA]</scope>
    <source>
        <strain evidence="9 10">Z6</strain>
    </source>
</reference>
<dbReference type="PROSITE" id="PS50928">
    <property type="entry name" value="ABC_TM1"/>
    <property type="match status" value="1"/>
</dbReference>
<reference evidence="10" key="1">
    <citation type="submission" date="2016-07" db="EMBL/GenBank/DDBJ databases">
        <authorList>
            <person name="Florea S."/>
            <person name="Webb J.S."/>
            <person name="Jaromczyk J."/>
            <person name="Schardl C.L."/>
        </authorList>
    </citation>
    <scope>NUCLEOTIDE SEQUENCE [LARGE SCALE GENOMIC DNA]</scope>
    <source>
        <strain evidence="10">Z6</strain>
    </source>
</reference>
<keyword evidence="6 7" id="KW-0472">Membrane</keyword>
<evidence type="ECO:0000256" key="4">
    <source>
        <dbReference type="ARBA" id="ARBA00022692"/>
    </source>
</evidence>
<dbReference type="RefSeq" id="WP_068717181.1">
    <property type="nucleotide sequence ID" value="NZ_LWDV01000008.1"/>
</dbReference>
<evidence type="ECO:0000256" key="7">
    <source>
        <dbReference type="RuleBase" id="RU363032"/>
    </source>
</evidence>
<sequence length="346" mass="38917">MYGKYALKRIIHMLLTFIIIIFIYSALFNTVMERTLEAQITEQVRGEIIARSNMTAKEIEVYKVERVKSLRLRYHLDDPILSRIFWRGVDIITLNWGDSTIITSLEGSRDVKKIIAEVIPNTLILFTTAIALDILIGILLGIKKAQKPNKLLDQSTSIITMIVYGMPSWWLAMIMIMVFVYIIPIFPSGGLHSVPPPEGFAYYLDILYHLALPVITLIIIGFWGRAYLTRNIVLGTLQEDYIMSARARGLPESKVLYGHALRSAAPPIVTMGVMSLLMSVSGSLVYEGIFSWPGMGNLYWISVQQNDIPVLLGLLSVTTALYLGGLVFLDLIYGFLDPRIKVGDKK</sequence>
<dbReference type="GO" id="GO:0005886">
    <property type="term" value="C:plasma membrane"/>
    <property type="evidence" value="ECO:0007669"/>
    <property type="project" value="UniProtKB-SubCell"/>
</dbReference>
<feature type="transmembrane region" description="Helical" evidence="7">
    <location>
        <begin position="268"/>
        <end position="290"/>
    </location>
</feature>
<organism evidence="9 10">
    <name type="scientific">Orenia metallireducens</name>
    <dbReference type="NCBI Taxonomy" id="1413210"/>
    <lineage>
        <taxon>Bacteria</taxon>
        <taxon>Bacillati</taxon>
        <taxon>Bacillota</taxon>
        <taxon>Clostridia</taxon>
        <taxon>Halanaerobiales</taxon>
        <taxon>Halobacteroidaceae</taxon>
        <taxon>Orenia</taxon>
    </lineage>
</organism>
<dbReference type="Pfam" id="PF00528">
    <property type="entry name" value="BPD_transp_1"/>
    <property type="match status" value="1"/>
</dbReference>
<keyword evidence="3" id="KW-1003">Cell membrane</keyword>
<feature type="transmembrane region" description="Helical" evidence="7">
    <location>
        <begin position="310"/>
        <end position="336"/>
    </location>
</feature>
<dbReference type="GO" id="GO:0055085">
    <property type="term" value="P:transmembrane transport"/>
    <property type="evidence" value="ECO:0007669"/>
    <property type="project" value="InterPro"/>
</dbReference>
<dbReference type="OrthoDB" id="9769919at2"/>
<dbReference type="InterPro" id="IPR035906">
    <property type="entry name" value="MetI-like_sf"/>
</dbReference>
<dbReference type="AlphaFoldDB" id="A0A1C0AAP9"/>
<keyword evidence="5 7" id="KW-1133">Transmembrane helix</keyword>
<feature type="domain" description="ABC transmembrane type-1" evidence="8">
    <location>
        <begin position="119"/>
        <end position="333"/>
    </location>
</feature>
<feature type="transmembrane region" description="Helical" evidence="7">
    <location>
        <begin position="206"/>
        <end position="228"/>
    </location>
</feature>
<dbReference type="EMBL" id="LWDV01000008">
    <property type="protein sequence ID" value="OCL27370.1"/>
    <property type="molecule type" value="Genomic_DNA"/>
</dbReference>
<comment type="subcellular location">
    <subcellularLocation>
        <location evidence="1 7">Cell membrane</location>
        <topology evidence="1 7">Multi-pass membrane protein</topology>
    </subcellularLocation>
</comment>
<feature type="transmembrane region" description="Helical" evidence="7">
    <location>
        <begin position="123"/>
        <end position="142"/>
    </location>
</feature>
<evidence type="ECO:0000256" key="5">
    <source>
        <dbReference type="ARBA" id="ARBA00022989"/>
    </source>
</evidence>
<dbReference type="Proteomes" id="UP000093514">
    <property type="component" value="Unassembled WGS sequence"/>
</dbReference>
<evidence type="ECO:0000259" key="8">
    <source>
        <dbReference type="PROSITE" id="PS50928"/>
    </source>
</evidence>
<dbReference type="PANTHER" id="PTHR30465:SF45">
    <property type="entry name" value="BINDING-PROTEIN-DEPENDENT TRANSPORT SYSTEMS INNER MEMBRANE COMPONENT"/>
    <property type="match status" value="1"/>
</dbReference>
<keyword evidence="2 7" id="KW-0813">Transport</keyword>
<dbReference type="InterPro" id="IPR000515">
    <property type="entry name" value="MetI-like"/>
</dbReference>
<protein>
    <submittedName>
        <fullName evidence="9">Peptide ABC transporter permease</fullName>
    </submittedName>
</protein>
<evidence type="ECO:0000256" key="3">
    <source>
        <dbReference type="ARBA" id="ARBA00022475"/>
    </source>
</evidence>
<name>A0A1C0AAP9_9FIRM</name>